<accession>H6N6B5</accession>
<dbReference type="EMBL" id="CP003199">
    <property type="protein sequence ID" value="AEW45187.1"/>
    <property type="molecule type" value="Genomic_DNA"/>
</dbReference>
<dbReference type="OrthoDB" id="9828499at2"/>
<proteinExistence type="predicted"/>
<evidence type="ECO:0000313" key="2">
    <source>
        <dbReference type="Proteomes" id="UP000009135"/>
    </source>
</evidence>
<evidence type="ECO:0000313" key="1">
    <source>
        <dbReference type="EMBL" id="AEW45187.1"/>
    </source>
</evidence>
<dbReference type="STRING" id="1111676.MHC_01605"/>
<name>H6N6B5_MYCHN</name>
<dbReference type="KEGG" id="mhe:MHC_01605"/>
<sequence length="205" mass="22780">MSKLSLGLVGVGGVTGLGGFTAYQSGLFSNKKELLTVRETLSKEGYELVVDDEKFKEFFKEFKSESDFMGEINGYDSSGEDLSKDSTGDKGKIALRSLCSSYLNSKDKLDKAIKWCVLRIQDKKLTGKTWRNIATGDSDQSEWKQAFESIKSKAIGYGVTGINESTDSTNGYPILKRWCSDHKKLPISHKNKTILDNAIDWCSKT</sequence>
<keyword evidence="2" id="KW-1185">Reference proteome</keyword>
<dbReference type="AlphaFoldDB" id="H6N6B5"/>
<reference evidence="1 2" key="1">
    <citation type="journal article" date="2012" name="J. Bacteriol.">
        <title>Complete genome sequence of Mycoplasma haemocanis strain Illinois.</title>
        <authorList>
            <person name="do Nascimento N.C."/>
            <person name="Guimaraes A.M."/>
            <person name="Santos A.P."/>
            <person name="Sanmiguel P.J."/>
            <person name="Messick J.B."/>
        </authorList>
    </citation>
    <scope>NUCLEOTIDE SEQUENCE [LARGE SCALE GENOMIC DNA]</scope>
    <source>
        <strain evidence="1 2">Illinois</strain>
    </source>
</reference>
<protein>
    <submittedName>
        <fullName evidence="1">Uncharacterized protein</fullName>
    </submittedName>
</protein>
<gene>
    <name evidence="1" type="ordered locus">MHC_01605</name>
</gene>
<dbReference type="HOGENOM" id="CLU_1319757_0_0_14"/>
<organism evidence="1 2">
    <name type="scientific">Mycoplasma haemocanis (strain Illinois)</name>
    <dbReference type="NCBI Taxonomy" id="1111676"/>
    <lineage>
        <taxon>Bacteria</taxon>
        <taxon>Bacillati</taxon>
        <taxon>Mycoplasmatota</taxon>
        <taxon>Mollicutes</taxon>
        <taxon>Mycoplasmataceae</taxon>
        <taxon>Mycoplasma</taxon>
    </lineage>
</organism>
<dbReference type="Proteomes" id="UP000009135">
    <property type="component" value="Chromosome"/>
</dbReference>